<dbReference type="AlphaFoldDB" id="G0EG20"/>
<keyword evidence="4" id="KW-1185">Reference proteome</keyword>
<name>G0EG20_PYRF1</name>
<proteinExistence type="inferred from homology"/>
<dbReference type="Pfam" id="PF13192">
    <property type="entry name" value="Thioredoxin_3"/>
    <property type="match status" value="1"/>
</dbReference>
<dbReference type="Gene3D" id="3.40.30.80">
    <property type="match status" value="1"/>
</dbReference>
<gene>
    <name evidence="3" type="ordered locus">Pyrfu_0396</name>
</gene>
<dbReference type="STRING" id="694429.Pyrfu_0396"/>
<dbReference type="HOGENOM" id="CLU_1335095_0_0_2"/>
<evidence type="ECO:0000313" key="3">
    <source>
        <dbReference type="EMBL" id="AEM38268.1"/>
    </source>
</evidence>
<dbReference type="EMBL" id="CP002838">
    <property type="protein sequence ID" value="AEM38268.1"/>
    <property type="molecule type" value="Genomic_DNA"/>
</dbReference>
<dbReference type="KEGG" id="pfm:Pyrfu_0396"/>
<organism evidence="3 4">
    <name type="scientific">Pyrolobus fumarii (strain DSM 11204 / 1A)</name>
    <dbReference type="NCBI Taxonomy" id="694429"/>
    <lineage>
        <taxon>Archaea</taxon>
        <taxon>Thermoproteota</taxon>
        <taxon>Thermoprotei</taxon>
        <taxon>Desulfurococcales</taxon>
        <taxon>Pyrodictiaceae</taxon>
        <taxon>Pyrolobus</taxon>
    </lineage>
</organism>
<dbReference type="eggNOG" id="arCOG01218">
    <property type="taxonomic scope" value="Archaea"/>
</dbReference>
<reference evidence="3 4" key="1">
    <citation type="journal article" date="2011" name="Stand. Genomic Sci.">
        <title>Complete genome sequence of the hyperthermophilic chemolithoautotroph Pyrolobus fumarii type strain (1A).</title>
        <authorList>
            <person name="Anderson I."/>
            <person name="Goker M."/>
            <person name="Nolan M."/>
            <person name="Lucas S."/>
            <person name="Hammon N."/>
            <person name="Deshpande S."/>
            <person name="Cheng J.F."/>
            <person name="Tapia R."/>
            <person name="Han C."/>
            <person name="Goodwin L."/>
            <person name="Pitluck S."/>
            <person name="Huntemann M."/>
            <person name="Liolios K."/>
            <person name="Ivanova N."/>
            <person name="Pagani I."/>
            <person name="Mavromatis K."/>
            <person name="Ovchinikova G."/>
            <person name="Pati A."/>
            <person name="Chen A."/>
            <person name="Palaniappan K."/>
            <person name="Land M."/>
            <person name="Hauser L."/>
            <person name="Brambilla E.M."/>
            <person name="Huber H."/>
            <person name="Yasawong M."/>
            <person name="Rohde M."/>
            <person name="Spring S."/>
            <person name="Abt B."/>
            <person name="Sikorski J."/>
            <person name="Wirth R."/>
            <person name="Detter J.C."/>
            <person name="Woyke T."/>
            <person name="Bristow J."/>
            <person name="Eisen J.A."/>
            <person name="Markowitz V."/>
            <person name="Hugenholtz P."/>
            <person name="Kyrpides N.C."/>
            <person name="Klenk H.P."/>
            <person name="Lapidus A."/>
        </authorList>
    </citation>
    <scope>NUCLEOTIDE SEQUENCE [LARGE SCALE GENOMIC DNA]</scope>
    <source>
        <strain evidence="4">DSM 11204 / 1A</strain>
    </source>
</reference>
<dbReference type="RefSeq" id="WP_014025945.1">
    <property type="nucleotide sequence ID" value="NC_015931.1"/>
</dbReference>
<comment type="similarity">
    <text evidence="1">Belongs to the glutaredoxin family.</text>
</comment>
<dbReference type="GeneID" id="11140043"/>
<protein>
    <recommendedName>
        <fullName evidence="2">Thioredoxin-like fold domain-containing protein</fullName>
    </recommendedName>
</protein>
<sequence length="205" mass="22538">MTAQLNLILIDTLLKAYGAPRLSELLRKLASLERSVEIIVEQGENEASKVMLDVLRSFSDLSGGKLVIREERTDRKLPPPPSIRVVTCFEGRLRYHGLMDGILLGPLVESLLYAGGVLEPPSVEAKQRRVEIYVIPGRPCLVTLRNFIPVVAASNELELDVIDAREYEKMGGKLPAPFVPAVVVDGKLVKVGSVKSIEEAVKLLE</sequence>
<dbReference type="InParanoid" id="G0EG20"/>
<evidence type="ECO:0000256" key="1">
    <source>
        <dbReference type="ARBA" id="ARBA00007787"/>
    </source>
</evidence>
<accession>G0EG20</accession>
<dbReference type="Proteomes" id="UP000001037">
    <property type="component" value="Chromosome"/>
</dbReference>
<evidence type="ECO:0000313" key="4">
    <source>
        <dbReference type="Proteomes" id="UP000001037"/>
    </source>
</evidence>
<feature type="domain" description="Thioredoxin-like fold" evidence="2">
    <location>
        <begin position="138"/>
        <end position="205"/>
    </location>
</feature>
<evidence type="ECO:0000259" key="2">
    <source>
        <dbReference type="Pfam" id="PF13192"/>
    </source>
</evidence>
<dbReference type="InterPro" id="IPR012336">
    <property type="entry name" value="Thioredoxin-like_fold"/>
</dbReference>